<proteinExistence type="predicted"/>
<dbReference type="VEuPathDB" id="FungiDB:RhiirA1_413339"/>
<dbReference type="EMBL" id="LLXI01000215">
    <property type="protein sequence ID" value="PKY42769.1"/>
    <property type="molecule type" value="Genomic_DNA"/>
</dbReference>
<comment type="caution">
    <text evidence="1">The sequence shown here is derived from an EMBL/GenBank/DDBJ whole genome shotgun (WGS) entry which is preliminary data.</text>
</comment>
<protein>
    <submittedName>
        <fullName evidence="1">Uncharacterized protein</fullName>
    </submittedName>
</protein>
<evidence type="ECO:0000313" key="1">
    <source>
        <dbReference type="EMBL" id="PKY42769.1"/>
    </source>
</evidence>
<gene>
    <name evidence="1" type="ORF">RhiirA4_397922</name>
</gene>
<evidence type="ECO:0000313" key="2">
    <source>
        <dbReference type="Proteomes" id="UP000234323"/>
    </source>
</evidence>
<accession>A0A2I1G847</accession>
<organism evidence="1 2">
    <name type="scientific">Rhizophagus irregularis</name>
    <dbReference type="NCBI Taxonomy" id="588596"/>
    <lineage>
        <taxon>Eukaryota</taxon>
        <taxon>Fungi</taxon>
        <taxon>Fungi incertae sedis</taxon>
        <taxon>Mucoromycota</taxon>
        <taxon>Glomeromycotina</taxon>
        <taxon>Glomeromycetes</taxon>
        <taxon>Glomerales</taxon>
        <taxon>Glomeraceae</taxon>
        <taxon>Rhizophagus</taxon>
    </lineage>
</organism>
<dbReference type="AlphaFoldDB" id="A0A2I1G847"/>
<dbReference type="Proteomes" id="UP000234323">
    <property type="component" value="Unassembled WGS sequence"/>
</dbReference>
<keyword evidence="2" id="KW-1185">Reference proteome</keyword>
<reference evidence="1 2" key="1">
    <citation type="submission" date="2015-10" db="EMBL/GenBank/DDBJ databases">
        <title>Genome analyses suggest a sexual origin of heterokaryosis in a supposedly ancient asexual fungus.</title>
        <authorList>
            <person name="Ropars J."/>
            <person name="Sedzielewska K."/>
            <person name="Noel J."/>
            <person name="Charron P."/>
            <person name="Farinelli L."/>
            <person name="Marton T."/>
            <person name="Kruger M."/>
            <person name="Pelin A."/>
            <person name="Brachmann A."/>
            <person name="Corradi N."/>
        </authorList>
    </citation>
    <scope>NUCLEOTIDE SEQUENCE [LARGE SCALE GENOMIC DNA]</scope>
    <source>
        <strain evidence="1 2">A4</strain>
    </source>
</reference>
<name>A0A2I1G847_9GLOM</name>
<sequence length="69" mass="8525">MREEMFTKEGKFFIDLKFIYEYRFNLITYNLCVNDYNLFWRSNIIFGAFRNRQKVVHMLTTKMNLLIAN</sequence>